<name>B9TGN9_RICCO</name>
<organism evidence="1 2">
    <name type="scientific">Ricinus communis</name>
    <name type="common">Castor bean</name>
    <dbReference type="NCBI Taxonomy" id="3988"/>
    <lineage>
        <taxon>Eukaryota</taxon>
        <taxon>Viridiplantae</taxon>
        <taxon>Streptophyta</taxon>
        <taxon>Embryophyta</taxon>
        <taxon>Tracheophyta</taxon>
        <taxon>Spermatophyta</taxon>
        <taxon>Magnoliopsida</taxon>
        <taxon>eudicotyledons</taxon>
        <taxon>Gunneridae</taxon>
        <taxon>Pentapetalae</taxon>
        <taxon>rosids</taxon>
        <taxon>fabids</taxon>
        <taxon>Malpighiales</taxon>
        <taxon>Euphorbiaceae</taxon>
        <taxon>Acalyphoideae</taxon>
        <taxon>Acalypheae</taxon>
        <taxon>Ricinus</taxon>
    </lineage>
</organism>
<evidence type="ECO:0000313" key="2">
    <source>
        <dbReference type="Proteomes" id="UP000008311"/>
    </source>
</evidence>
<dbReference type="AlphaFoldDB" id="B9TGN9"/>
<evidence type="ECO:0000313" key="1">
    <source>
        <dbReference type="EMBL" id="EEF24976.1"/>
    </source>
</evidence>
<dbReference type="Gene3D" id="3.20.20.150">
    <property type="entry name" value="Divalent-metal-dependent TIM barrel enzymes"/>
    <property type="match status" value="1"/>
</dbReference>
<keyword evidence="2" id="KW-1185">Reference proteome</keyword>
<gene>
    <name evidence="1" type="ORF">RCOM_1846190</name>
</gene>
<dbReference type="EMBL" id="EQ980794">
    <property type="protein sequence ID" value="EEF24976.1"/>
    <property type="molecule type" value="Genomic_DNA"/>
</dbReference>
<dbReference type="InterPro" id="IPR007801">
    <property type="entry name" value="MbnB/TglH/ChrH"/>
</dbReference>
<dbReference type="Pfam" id="PF05114">
    <property type="entry name" value="MbnB_TglH_ChrH"/>
    <property type="match status" value="1"/>
</dbReference>
<reference evidence="2" key="1">
    <citation type="journal article" date="2010" name="Nat. Biotechnol.">
        <title>Draft genome sequence of the oilseed species Ricinus communis.</title>
        <authorList>
            <person name="Chan A.P."/>
            <person name="Crabtree J."/>
            <person name="Zhao Q."/>
            <person name="Lorenzi H."/>
            <person name="Orvis J."/>
            <person name="Puiu D."/>
            <person name="Melake-Berhan A."/>
            <person name="Jones K.M."/>
            <person name="Redman J."/>
            <person name="Chen G."/>
            <person name="Cahoon E.B."/>
            <person name="Gedil M."/>
            <person name="Stanke M."/>
            <person name="Haas B.J."/>
            <person name="Wortman J.R."/>
            <person name="Fraser-Liggett C.M."/>
            <person name="Ravel J."/>
            <person name="Rabinowicz P.D."/>
        </authorList>
    </citation>
    <scope>NUCLEOTIDE SEQUENCE [LARGE SCALE GENOMIC DNA]</scope>
    <source>
        <strain evidence="2">cv. Hale</strain>
    </source>
</reference>
<dbReference type="InParanoid" id="B9TGN9"/>
<feature type="non-terminal residue" evidence="1">
    <location>
        <position position="51"/>
    </location>
</feature>
<dbReference type="Proteomes" id="UP000008311">
    <property type="component" value="Unassembled WGS sequence"/>
</dbReference>
<sequence length="51" mass="5818">MAAAADQARVLGVGVGLRTPHYRQFLDQQPRAGWLEVHTENYLDQGGWDWH</sequence>
<protein>
    <submittedName>
        <fullName evidence="1">Uncharacterized protein</fullName>
    </submittedName>
</protein>
<proteinExistence type="predicted"/>
<accession>B9TGN9</accession>